<dbReference type="AlphaFoldDB" id="A0A1E2SMC1"/>
<name>A0A1E2SMC1_LEIXY</name>
<evidence type="ECO:0000256" key="3">
    <source>
        <dbReference type="ARBA" id="ARBA00022679"/>
    </source>
</evidence>
<organism evidence="8 9">
    <name type="scientific">Leifsonia xyli subsp. xyli</name>
    <dbReference type="NCBI Taxonomy" id="59736"/>
    <lineage>
        <taxon>Bacteria</taxon>
        <taxon>Bacillati</taxon>
        <taxon>Actinomycetota</taxon>
        <taxon>Actinomycetes</taxon>
        <taxon>Micrococcales</taxon>
        <taxon>Microbacteriaceae</taxon>
        <taxon>Leifsonia</taxon>
    </lineage>
</organism>
<evidence type="ECO:0000256" key="7">
    <source>
        <dbReference type="SAM" id="Phobius"/>
    </source>
</evidence>
<keyword evidence="6 7" id="KW-0472">Membrane</keyword>
<keyword evidence="5 7" id="KW-1133">Transmembrane helix</keyword>
<evidence type="ECO:0000313" key="9">
    <source>
        <dbReference type="Proteomes" id="UP000094426"/>
    </source>
</evidence>
<dbReference type="SUPFAM" id="SSF53448">
    <property type="entry name" value="Nucleotide-diphospho-sugar transferases"/>
    <property type="match status" value="1"/>
</dbReference>
<evidence type="ECO:0000256" key="1">
    <source>
        <dbReference type="ARBA" id="ARBA00004141"/>
    </source>
</evidence>
<feature type="transmembrane region" description="Helical" evidence="7">
    <location>
        <begin position="367"/>
        <end position="387"/>
    </location>
</feature>
<evidence type="ECO:0000256" key="6">
    <source>
        <dbReference type="ARBA" id="ARBA00023136"/>
    </source>
</evidence>
<gene>
    <name evidence="8" type="ORF">ATY41_08120</name>
</gene>
<comment type="subcellular location">
    <subcellularLocation>
        <location evidence="1">Membrane</location>
        <topology evidence="1">Multi-pass membrane protein</topology>
    </subcellularLocation>
</comment>
<feature type="transmembrane region" description="Helical" evidence="7">
    <location>
        <begin position="6"/>
        <end position="28"/>
    </location>
</feature>
<dbReference type="InterPro" id="IPR050321">
    <property type="entry name" value="Glycosyltr_2/OpgH_subfam"/>
</dbReference>
<feature type="transmembrane region" description="Helical" evidence="7">
    <location>
        <begin position="399"/>
        <end position="421"/>
    </location>
</feature>
<reference evidence="8 9" key="1">
    <citation type="submission" date="2015-11" db="EMBL/GenBank/DDBJ databases">
        <authorList>
            <person name="Zhang Y."/>
            <person name="Guo Z."/>
        </authorList>
    </citation>
    <scope>NUCLEOTIDE SEQUENCE [LARGE SCALE GENOMIC DNA]</scope>
    <source>
        <strain evidence="9">gdw1</strain>
    </source>
</reference>
<protein>
    <submittedName>
        <fullName evidence="8">Multidrug transporter</fullName>
    </submittedName>
</protein>
<dbReference type="EMBL" id="LNZG01000005">
    <property type="protein sequence ID" value="ODA90871.1"/>
    <property type="molecule type" value="Genomic_DNA"/>
</dbReference>
<proteinExistence type="predicted"/>
<dbReference type="Proteomes" id="UP000094426">
    <property type="component" value="Unassembled WGS sequence"/>
</dbReference>
<keyword evidence="3" id="KW-0808">Transferase</keyword>
<comment type="caution">
    <text evidence="8">The sequence shown here is derived from an EMBL/GenBank/DDBJ whole genome shotgun (WGS) entry which is preliminary data.</text>
</comment>
<dbReference type="RefSeq" id="WP_011186212.1">
    <property type="nucleotide sequence ID" value="NZ_LNZG01000005.1"/>
</dbReference>
<dbReference type="GO" id="GO:0016757">
    <property type="term" value="F:glycosyltransferase activity"/>
    <property type="evidence" value="ECO:0007669"/>
    <property type="project" value="UniProtKB-KW"/>
</dbReference>
<evidence type="ECO:0000313" key="8">
    <source>
        <dbReference type="EMBL" id="ODA90871.1"/>
    </source>
</evidence>
<dbReference type="OMA" id="ISSSMWI"/>
<dbReference type="Gene3D" id="3.90.550.10">
    <property type="entry name" value="Spore Coat Polysaccharide Biosynthesis Protein SpsA, Chain A"/>
    <property type="match status" value="1"/>
</dbReference>
<dbReference type="OrthoDB" id="9806824at2"/>
<dbReference type="Pfam" id="PF13641">
    <property type="entry name" value="Glyco_tranf_2_3"/>
    <property type="match status" value="1"/>
</dbReference>
<keyword evidence="4 7" id="KW-0812">Transmembrane</keyword>
<dbReference type="InterPro" id="IPR029044">
    <property type="entry name" value="Nucleotide-diphossugar_trans"/>
</dbReference>
<dbReference type="PANTHER" id="PTHR43867:SF2">
    <property type="entry name" value="CELLULOSE SYNTHASE CATALYTIC SUBUNIT A [UDP-FORMING]"/>
    <property type="match status" value="1"/>
</dbReference>
<evidence type="ECO:0000256" key="5">
    <source>
        <dbReference type="ARBA" id="ARBA00022989"/>
    </source>
</evidence>
<keyword evidence="2" id="KW-0328">Glycosyltransferase</keyword>
<evidence type="ECO:0000256" key="2">
    <source>
        <dbReference type="ARBA" id="ARBA00022676"/>
    </source>
</evidence>
<accession>A0A1E2SMC1</accession>
<dbReference type="PANTHER" id="PTHR43867">
    <property type="entry name" value="CELLULOSE SYNTHASE CATALYTIC SUBUNIT A [UDP-FORMING]"/>
    <property type="match status" value="1"/>
</dbReference>
<evidence type="ECO:0000256" key="4">
    <source>
        <dbReference type="ARBA" id="ARBA00022692"/>
    </source>
</evidence>
<sequence>MVTLLNAFTACMGVMFFSYVFFILFPFLQHRKLTPGNPAAFSFHLFIPCRDEEMVIATTIERARCDFPDAHVWVIDDDSDDNTVTIASRYAADPFVHIVRRRRPEARTGKGHALNAAYMELNNWLPAQFDSENTIVTVIDADGEMAENALHVVSSKEVFGNPNIGAAQIAVWMKNRNDEVPYPGRGRLSNMRARWIIRMQDIEFRTGSAAMQSLRARAGTVGLGGNGQFTRLSVLDAISLRQGRPWNGALLEDYELGLQVLFTGSKIKHVYDTHVSQEAVPSIRRFLTQRTRWAQGNIQCVRYIPQIVRSQHFSSAGVIETCYYLVLPFLQMLGMMAFLTLAGIGILETITTPGLSLPLLEKIEFDAFLSLLFAIMPFILWGPVYKIRCEPKTSVVRSILYGFGVWIYIYYIYISITRAFLRIALRRNSWSKTLRNEKRTSPTDLTPPKVGEKTCQGSSEFLKVGRACHRHR</sequence>
<dbReference type="GO" id="GO:0016020">
    <property type="term" value="C:membrane"/>
    <property type="evidence" value="ECO:0007669"/>
    <property type="project" value="UniProtKB-SubCell"/>
</dbReference>